<sequence>MQKSRLNELFRAYARDHLSPTPGERDFVSDVYASVQNVVGAANSLQIGSYPRYTAITPLHDLDVLYILGHWDPVSHDPAQALAVLKARLDAQYVNPTQYRVEISPQTHSVTIRFLEDDKQVFGVDIVPAYRHGINDRGQDIYVVPEIVTRAHRERAQFREAVASGARQMTWIASDPRGYIAVAGELNQVNDDFRKAVKFAKGWRASCKAADDSFPLKSFHLEQAITRWVAANPRGEIFDIVFAFFCALPDFIRYPQIPDRANPRRNIDEYVAGLNETDRRKVIEARDGFLIKLENFEDGQDVGELLAVSRRKRRSVTEAYLFDQRIPMLTERNFDIIGEVQPRDGGFRAFILDKLGIIQVDRAIKFRLGGDAPPADHFKWKVKNDDSTPQPRGEITDHRTMQDPEHTKYDGEHFVECFAIRENTCIARSRQNVVLKSFWK</sequence>
<accession>A0ABX8TGG3</accession>
<evidence type="ECO:0000313" key="4">
    <source>
        <dbReference type="Proteomes" id="UP000824334"/>
    </source>
</evidence>
<dbReference type="InterPro" id="IPR040511">
    <property type="entry name" value="AGS_C"/>
</dbReference>
<feature type="compositionally biased region" description="Basic and acidic residues" evidence="1">
    <location>
        <begin position="394"/>
        <end position="406"/>
    </location>
</feature>
<evidence type="ECO:0000256" key="1">
    <source>
        <dbReference type="SAM" id="MobiDB-lite"/>
    </source>
</evidence>
<evidence type="ECO:0000313" key="3">
    <source>
        <dbReference type="EMBL" id="QYC10327.1"/>
    </source>
</evidence>
<name>A0ABX8TGG3_9CAUL</name>
<dbReference type="EMBL" id="CP080034">
    <property type="protein sequence ID" value="QYC10327.1"/>
    <property type="molecule type" value="Genomic_DNA"/>
</dbReference>
<proteinExistence type="predicted"/>
<reference evidence="3 4" key="1">
    <citation type="submission" date="2021-07" db="EMBL/GenBank/DDBJ databases">
        <title>Isolation and characterization of bacteria from a gold mining with a capacity of golden bioaccumulation.</title>
        <authorList>
            <person name="Yang X.J."/>
        </authorList>
    </citation>
    <scope>NUCLEOTIDE SEQUENCE [LARGE SCALE GENOMIC DNA]</scope>
    <source>
        <strain evidence="3 4">Au29</strain>
    </source>
</reference>
<evidence type="ECO:0000259" key="2">
    <source>
        <dbReference type="Pfam" id="PF18134"/>
    </source>
</evidence>
<dbReference type="Pfam" id="PF18134">
    <property type="entry name" value="AGS_C"/>
    <property type="match status" value="1"/>
</dbReference>
<dbReference type="GeneID" id="94377105"/>
<dbReference type="Proteomes" id="UP000824334">
    <property type="component" value="Chromosome"/>
</dbReference>
<keyword evidence="4" id="KW-1185">Reference proteome</keyword>
<dbReference type="RefSeq" id="WP_219353124.1">
    <property type="nucleotide sequence ID" value="NZ_CP080034.1"/>
</dbReference>
<gene>
    <name evidence="3" type="ORF">KWG56_17575</name>
</gene>
<feature type="region of interest" description="Disordered" evidence="1">
    <location>
        <begin position="383"/>
        <end position="406"/>
    </location>
</feature>
<protein>
    <recommendedName>
        <fullName evidence="2">Adenylyl/Guanylyl and SMODS C-terminal sensor domain-containing protein</fullName>
    </recommendedName>
</protein>
<feature type="domain" description="Adenylyl/Guanylyl and SMODS C-terminal sensor" evidence="2">
    <location>
        <begin position="330"/>
        <end position="434"/>
    </location>
</feature>
<organism evidence="3 4">
    <name type="scientific">Brevundimonas nasdae</name>
    <dbReference type="NCBI Taxonomy" id="172043"/>
    <lineage>
        <taxon>Bacteria</taxon>
        <taxon>Pseudomonadati</taxon>
        <taxon>Pseudomonadota</taxon>
        <taxon>Alphaproteobacteria</taxon>
        <taxon>Caulobacterales</taxon>
        <taxon>Caulobacteraceae</taxon>
        <taxon>Brevundimonas</taxon>
    </lineage>
</organism>